<organism evidence="5 6">
    <name type="scientific">Phytophthora megakarya</name>
    <dbReference type="NCBI Taxonomy" id="4795"/>
    <lineage>
        <taxon>Eukaryota</taxon>
        <taxon>Sar</taxon>
        <taxon>Stramenopiles</taxon>
        <taxon>Oomycota</taxon>
        <taxon>Peronosporomycetes</taxon>
        <taxon>Peronosporales</taxon>
        <taxon>Peronosporaceae</taxon>
        <taxon>Phytophthora</taxon>
    </lineage>
</organism>
<keyword evidence="2" id="KW-0645">Protease</keyword>
<keyword evidence="6" id="KW-1185">Reference proteome</keyword>
<dbReference type="STRING" id="4795.A0A225UND8"/>
<dbReference type="Proteomes" id="UP000198211">
    <property type="component" value="Unassembled WGS sequence"/>
</dbReference>
<proteinExistence type="inferred from homology"/>
<keyword evidence="3" id="KW-0378">Hydrolase</keyword>
<dbReference type="InterPro" id="IPR038765">
    <property type="entry name" value="Papain-like_cys_pep_sf"/>
</dbReference>
<dbReference type="Gene3D" id="3.40.395.10">
    <property type="entry name" value="Adenoviral Proteinase, Chain A"/>
    <property type="match status" value="1"/>
</dbReference>
<reference evidence="6" key="1">
    <citation type="submission" date="2017-03" db="EMBL/GenBank/DDBJ databases">
        <title>Phytopthora megakarya and P. palmivora, two closely related causual agents of cacao black pod achieved similar genome size and gene model numbers by different mechanisms.</title>
        <authorList>
            <person name="Ali S."/>
            <person name="Shao J."/>
            <person name="Larry D.J."/>
            <person name="Kronmiller B."/>
            <person name="Shen D."/>
            <person name="Strem M.D."/>
            <person name="Melnick R.L."/>
            <person name="Guiltinan M.J."/>
            <person name="Tyler B.M."/>
            <person name="Meinhardt L.W."/>
            <person name="Bailey B.A."/>
        </authorList>
    </citation>
    <scope>NUCLEOTIDE SEQUENCE [LARGE SCALE GENOMIC DNA]</scope>
    <source>
        <strain evidence="6">zdho120</strain>
    </source>
</reference>
<dbReference type="PROSITE" id="PS50600">
    <property type="entry name" value="ULP_PROTEASE"/>
    <property type="match status" value="1"/>
</dbReference>
<evidence type="ECO:0000259" key="4">
    <source>
        <dbReference type="PROSITE" id="PS50600"/>
    </source>
</evidence>
<dbReference type="SUPFAM" id="SSF54001">
    <property type="entry name" value="Cysteine proteinases"/>
    <property type="match status" value="1"/>
</dbReference>
<dbReference type="EMBL" id="NBNE01014976">
    <property type="protein sequence ID" value="OWY94066.1"/>
    <property type="molecule type" value="Genomic_DNA"/>
</dbReference>
<dbReference type="GO" id="GO:0008234">
    <property type="term" value="F:cysteine-type peptidase activity"/>
    <property type="evidence" value="ECO:0007669"/>
    <property type="project" value="InterPro"/>
</dbReference>
<sequence length="178" mass="20260">MASDIFVVTVVVKPTEIAITKAHDLSQIDLETVEDALHDRPLDVVITSNYNISITRNVLQCLQPNGWVEDNVISFYTHLLSDRDKYLVATRTLQRENYFFSLFFHPILAQNGYNDAGVCRWTLNVSVPAVLDNCGNHGYVQDNLFEKDKIFIPVHVNRARVAEMTCTRSVIIIITCFL</sequence>
<evidence type="ECO:0000313" key="6">
    <source>
        <dbReference type="Proteomes" id="UP000198211"/>
    </source>
</evidence>
<protein>
    <recommendedName>
        <fullName evidence="4">Ubiquitin-like protease family profile domain-containing protein</fullName>
    </recommendedName>
</protein>
<dbReference type="AlphaFoldDB" id="A0A225UND8"/>
<evidence type="ECO:0000256" key="1">
    <source>
        <dbReference type="ARBA" id="ARBA00005234"/>
    </source>
</evidence>
<evidence type="ECO:0000256" key="3">
    <source>
        <dbReference type="ARBA" id="ARBA00022801"/>
    </source>
</evidence>
<accession>A0A225UND8</accession>
<dbReference type="GO" id="GO:0006508">
    <property type="term" value="P:proteolysis"/>
    <property type="evidence" value="ECO:0007669"/>
    <property type="project" value="UniProtKB-KW"/>
</dbReference>
<feature type="domain" description="Ubiquitin-like protease family profile" evidence="4">
    <location>
        <begin position="52"/>
        <end position="178"/>
    </location>
</feature>
<dbReference type="OrthoDB" id="76387at2759"/>
<comment type="caution">
    <text evidence="5">The sequence shown here is derived from an EMBL/GenBank/DDBJ whole genome shotgun (WGS) entry which is preliminary data.</text>
</comment>
<evidence type="ECO:0000256" key="2">
    <source>
        <dbReference type="ARBA" id="ARBA00022670"/>
    </source>
</evidence>
<dbReference type="InterPro" id="IPR003653">
    <property type="entry name" value="Peptidase_C48_C"/>
</dbReference>
<evidence type="ECO:0000313" key="5">
    <source>
        <dbReference type="EMBL" id="OWY94066.1"/>
    </source>
</evidence>
<gene>
    <name evidence="5" type="ORF">PHMEG_00036314</name>
</gene>
<comment type="similarity">
    <text evidence="1">Belongs to the peptidase C48 family.</text>
</comment>
<name>A0A225UND8_9STRA</name>